<gene>
    <name evidence="1" type="primary">Necator_chrX.g22023</name>
    <name evidence="1" type="ORF">RB195_021862</name>
</gene>
<sequence length="82" mass="8850">MLKCPAAFREYNSIVVSLAVDEEAPRWCQDNIGKTVIDSSSHDVADNEVEQERSCHCPCLTPVTTSNGVVCPAGTRTAAVVR</sequence>
<keyword evidence="2" id="KW-1185">Reference proteome</keyword>
<evidence type="ECO:0000313" key="1">
    <source>
        <dbReference type="EMBL" id="KAK6760558.1"/>
    </source>
</evidence>
<dbReference type="EMBL" id="JAVFWL010000006">
    <property type="protein sequence ID" value="KAK6760558.1"/>
    <property type="molecule type" value="Genomic_DNA"/>
</dbReference>
<dbReference type="Proteomes" id="UP001303046">
    <property type="component" value="Unassembled WGS sequence"/>
</dbReference>
<organism evidence="1 2">
    <name type="scientific">Necator americanus</name>
    <name type="common">Human hookworm</name>
    <dbReference type="NCBI Taxonomy" id="51031"/>
    <lineage>
        <taxon>Eukaryota</taxon>
        <taxon>Metazoa</taxon>
        <taxon>Ecdysozoa</taxon>
        <taxon>Nematoda</taxon>
        <taxon>Chromadorea</taxon>
        <taxon>Rhabditida</taxon>
        <taxon>Rhabditina</taxon>
        <taxon>Rhabditomorpha</taxon>
        <taxon>Strongyloidea</taxon>
        <taxon>Ancylostomatidae</taxon>
        <taxon>Bunostominae</taxon>
        <taxon>Necator</taxon>
    </lineage>
</organism>
<evidence type="ECO:0000313" key="2">
    <source>
        <dbReference type="Proteomes" id="UP001303046"/>
    </source>
</evidence>
<reference evidence="1 2" key="1">
    <citation type="submission" date="2023-08" db="EMBL/GenBank/DDBJ databases">
        <title>A Necator americanus chromosomal reference genome.</title>
        <authorList>
            <person name="Ilik V."/>
            <person name="Petrzelkova K.J."/>
            <person name="Pardy F."/>
            <person name="Fuh T."/>
            <person name="Niatou-Singa F.S."/>
            <person name="Gouil Q."/>
            <person name="Baker L."/>
            <person name="Ritchie M.E."/>
            <person name="Jex A.R."/>
            <person name="Gazzola D."/>
            <person name="Li H."/>
            <person name="Toshio Fujiwara R."/>
            <person name="Zhan B."/>
            <person name="Aroian R.V."/>
            <person name="Pafco B."/>
            <person name="Schwarz E.M."/>
        </authorList>
    </citation>
    <scope>NUCLEOTIDE SEQUENCE [LARGE SCALE GENOMIC DNA]</scope>
    <source>
        <strain evidence="1 2">Aroian</strain>
        <tissue evidence="1">Whole animal</tissue>
    </source>
</reference>
<protein>
    <submittedName>
        <fullName evidence="1">Uncharacterized protein</fullName>
    </submittedName>
</protein>
<name>A0ABR1ED97_NECAM</name>
<comment type="caution">
    <text evidence="1">The sequence shown here is derived from an EMBL/GenBank/DDBJ whole genome shotgun (WGS) entry which is preliminary data.</text>
</comment>
<proteinExistence type="predicted"/>
<accession>A0ABR1ED97</accession>